<evidence type="ECO:0000313" key="2">
    <source>
        <dbReference type="Proteomes" id="UP000221399"/>
    </source>
</evidence>
<keyword evidence="2" id="KW-1185">Reference proteome</keyword>
<gene>
    <name evidence="1" type="ORF">SEA_KERSH_56</name>
</gene>
<dbReference type="EMBL" id="KX610764">
    <property type="protein sequence ID" value="AOT26038.1"/>
    <property type="molecule type" value="Genomic_DNA"/>
</dbReference>
<organism evidence="1 2">
    <name type="scientific">Mycobacterium phage Kersh</name>
    <dbReference type="NCBI Taxonomy" id="1897501"/>
    <lineage>
        <taxon>Viruses</taxon>
        <taxon>Duplodnaviria</taxon>
        <taxon>Heunggongvirae</taxon>
        <taxon>Uroviricota</taxon>
        <taxon>Caudoviricetes</taxon>
        <taxon>Gracegardnervirinae</taxon>
        <taxon>Cheoctovirus</taxon>
        <taxon>Cheoctovirus kersh</taxon>
    </lineage>
</organism>
<reference evidence="1 2" key="1">
    <citation type="submission" date="2016-07" db="EMBL/GenBank/DDBJ databases">
        <authorList>
            <person name="Ambulkar S."/>
            <person name="Bapat J.P."/>
            <person name="Board N.L."/>
            <person name="Bracha T.W."/>
            <person name="Byeon E."/>
            <person name="Chang J."/>
            <person name="Couzens C.K."/>
            <person name="Dorsey D.M."/>
            <person name="Eghbali A."/>
            <person name="Escueta D.P."/>
            <person name="Fanton A.G."/>
            <person name="Fernandez L.A."/>
            <person name="Guy S.E."/>
            <person name="Harman T.S."/>
            <person name="Hawkins B.L."/>
            <person name="Hollingsworth D.R."/>
            <person name="Hu A.S."/>
            <person name="Knight E.A."/>
            <person name="Lum G.R."/>
            <person name="Modi R.N."/>
            <person name="Narala R.V."/>
            <person name="Park J.Y."/>
            <person name="Parkhurst M.J."/>
            <person name="Tahami K."/>
            <person name="Tjitro A.M."/>
            <person name="Westeinde E.A."/>
            <person name="Yu M.E."/>
            <person name="Cohen L.B."/>
            <person name="Riley E."/>
            <person name="Pogliano K."/>
            <person name="Pogliano J."/>
            <person name="Butler M."/>
            <person name="Warner M.H."/>
            <person name="Garlena R.A."/>
            <person name="Russell D.A."/>
            <person name="Pope W.H."/>
            <person name="Jacobs-Sera D."/>
            <person name="Hendrix R.W."/>
            <person name="Hatfull G.F."/>
        </authorList>
    </citation>
    <scope>NUCLEOTIDE SEQUENCE [LARGE SCALE GENOMIC DNA]</scope>
</reference>
<sequence>MSIDLDRITHPLRLAEGSHQPGSGKGCAMNVISYINGDTKITDYPECSARPLASLVQMVNDNLAGPNGFLSPENSVLVLDLGWQTVGTAGVSDAIHALWIADMLDSPEWGVVRFADEVGAVAIRKIAELHRRSAAGEFPFAWAAESAAWRAARSAAASAAASAARSAARSAAASAAESAARSAAESSAASAAWNAARSAAESSAASAAESAAWNAALIEFTRKSIARWRELADLDPETEIDAADVDSALARIYG</sequence>
<evidence type="ECO:0000313" key="1">
    <source>
        <dbReference type="EMBL" id="AOT26038.1"/>
    </source>
</evidence>
<proteinExistence type="predicted"/>
<accession>A0A1D8EXT5</accession>
<dbReference type="Proteomes" id="UP000221399">
    <property type="component" value="Genome"/>
</dbReference>
<name>A0A1D8EXT5_9CAUD</name>
<protein>
    <submittedName>
        <fullName evidence="1">Uncharacterized protein</fullName>
    </submittedName>
</protein>